<keyword evidence="2" id="KW-0449">Lipoprotein</keyword>
<comment type="caution">
    <text evidence="2">The sequence shown here is derived from an EMBL/GenBank/DDBJ whole genome shotgun (WGS) entry which is preliminary data.</text>
</comment>
<evidence type="ECO:0000313" key="2">
    <source>
        <dbReference type="EMBL" id="TPN83446.1"/>
    </source>
</evidence>
<dbReference type="Pfam" id="PF12771">
    <property type="entry name" value="SusD-like_2"/>
    <property type="match status" value="1"/>
</dbReference>
<dbReference type="InterPro" id="IPR041662">
    <property type="entry name" value="SusD-like_2"/>
</dbReference>
<dbReference type="PROSITE" id="PS51257">
    <property type="entry name" value="PROKAR_LIPOPROTEIN"/>
    <property type="match status" value="1"/>
</dbReference>
<organism evidence="2 3">
    <name type="scientific">Aquimarina algicola</name>
    <dbReference type="NCBI Taxonomy" id="2589995"/>
    <lineage>
        <taxon>Bacteria</taxon>
        <taxon>Pseudomonadati</taxon>
        <taxon>Bacteroidota</taxon>
        <taxon>Flavobacteriia</taxon>
        <taxon>Flavobacteriales</taxon>
        <taxon>Flavobacteriaceae</taxon>
        <taxon>Aquimarina</taxon>
    </lineage>
</organism>
<accession>A0A504IYB2</accession>
<dbReference type="Proteomes" id="UP000315540">
    <property type="component" value="Unassembled WGS sequence"/>
</dbReference>
<feature type="region of interest" description="Disordered" evidence="1">
    <location>
        <begin position="295"/>
        <end position="323"/>
    </location>
</feature>
<dbReference type="AlphaFoldDB" id="A0A504IYB2"/>
<dbReference type="InterPro" id="IPR011990">
    <property type="entry name" value="TPR-like_helical_dom_sf"/>
</dbReference>
<gene>
    <name evidence="2" type="ORF">FHK87_19705</name>
</gene>
<sequence length="507" mass="57353">MKKYITAILAVFLFITSCDDGFEELNQDPNTANDLVPGPKLTNAILRAAGDRFENWRGNLIYSSTMIQHMSATGGVWAGDKYLYNAQWSGAWFERTYNDMVKIIEDVVNQLETDPDDQYAEEMLSIARILRVFIYHRVTDLYGDVPYSEAGRGFIDVNLRPKYDPQSEIYTDMLNELEEATAALGTETSQFGDADILFSGDQGKWKRFGYSLMLRLGLRLIKVDPEASRQWVQKAIDGGVMQSNDDIAFVNHTDGPEGINRNGNGQVFLADDDVRLSDTFINALEDDPRLRIYAALPNDDDDRRTSGSNDPTLQRGLPNGLTTETVQDIPGGDDINNFSEPNRNLITGEDDPYFFQSYAEVEFMLAEADIRWGIAGGDPKAHYDAGITAAMKQMDLYDIGDQSVTDTEISDFLTAKPYDAANGLEQVNTQYWIVTFLNDIESFANWRRTGFPVLTPVNFPGNVSNGQIPRRLRYFEREQTANPQNYQEALSRQGPDEFFTRIWWDVE</sequence>
<evidence type="ECO:0000313" key="3">
    <source>
        <dbReference type="Proteomes" id="UP000315540"/>
    </source>
</evidence>
<protein>
    <submittedName>
        <fullName evidence="2">SusD/RagB family nutrient-binding outer membrane lipoprotein</fullName>
    </submittedName>
</protein>
<dbReference type="Gene3D" id="1.25.40.390">
    <property type="match status" value="1"/>
</dbReference>
<keyword evidence="3" id="KW-1185">Reference proteome</keyword>
<dbReference type="SUPFAM" id="SSF48452">
    <property type="entry name" value="TPR-like"/>
    <property type="match status" value="1"/>
</dbReference>
<proteinExistence type="predicted"/>
<evidence type="ECO:0000256" key="1">
    <source>
        <dbReference type="SAM" id="MobiDB-lite"/>
    </source>
</evidence>
<dbReference type="RefSeq" id="WP_140595625.1">
    <property type="nucleotide sequence ID" value="NZ_VFWZ01000007.1"/>
</dbReference>
<dbReference type="EMBL" id="VFWZ01000007">
    <property type="protein sequence ID" value="TPN83446.1"/>
    <property type="molecule type" value="Genomic_DNA"/>
</dbReference>
<name>A0A504IYB2_9FLAO</name>
<dbReference type="OrthoDB" id="725917at2"/>
<reference evidence="2 3" key="1">
    <citation type="submission" date="2019-06" db="EMBL/GenBank/DDBJ databases">
        <authorList>
            <person name="Meng X."/>
        </authorList>
    </citation>
    <scope>NUCLEOTIDE SEQUENCE [LARGE SCALE GENOMIC DNA]</scope>
    <source>
        <strain evidence="2 3">M625</strain>
    </source>
</reference>